<keyword evidence="4 5" id="KW-0472">Membrane</keyword>
<dbReference type="GO" id="GO:0004930">
    <property type="term" value="F:G protein-coupled receptor activity"/>
    <property type="evidence" value="ECO:0007669"/>
    <property type="project" value="InterPro"/>
</dbReference>
<evidence type="ECO:0000256" key="1">
    <source>
        <dbReference type="ARBA" id="ARBA00004141"/>
    </source>
</evidence>
<feature type="transmembrane region" description="Helical" evidence="5">
    <location>
        <begin position="119"/>
        <end position="144"/>
    </location>
</feature>
<feature type="transmembrane region" description="Helical" evidence="5">
    <location>
        <begin position="164"/>
        <end position="185"/>
    </location>
</feature>
<dbReference type="PANTHER" id="PTHR45902">
    <property type="entry name" value="LATROPHILIN RECEPTOR-LIKE PROTEIN A"/>
    <property type="match status" value="1"/>
</dbReference>
<feature type="transmembrane region" description="Helical" evidence="5">
    <location>
        <begin position="71"/>
        <end position="92"/>
    </location>
</feature>
<feature type="transmembrane region" description="Helical" evidence="5">
    <location>
        <begin position="191"/>
        <end position="215"/>
    </location>
</feature>
<dbReference type="Pfam" id="PF00002">
    <property type="entry name" value="7tm_2"/>
    <property type="match status" value="1"/>
</dbReference>
<accession>A0A8S4PK92</accession>
<dbReference type="InterPro" id="IPR053231">
    <property type="entry name" value="GPCR_LN-TM7"/>
</dbReference>
<dbReference type="Proteomes" id="UP000749559">
    <property type="component" value="Unassembled WGS sequence"/>
</dbReference>
<reference evidence="7" key="1">
    <citation type="submission" date="2022-03" db="EMBL/GenBank/DDBJ databases">
        <authorList>
            <person name="Martin C."/>
        </authorList>
    </citation>
    <scope>NUCLEOTIDE SEQUENCE</scope>
</reference>
<evidence type="ECO:0000313" key="8">
    <source>
        <dbReference type="Proteomes" id="UP000749559"/>
    </source>
</evidence>
<dbReference type="CDD" id="cd15039">
    <property type="entry name" value="7tmB3_Methuselah-like"/>
    <property type="match status" value="1"/>
</dbReference>
<feature type="non-terminal residue" evidence="7">
    <location>
        <position position="1"/>
    </location>
</feature>
<dbReference type="AlphaFoldDB" id="A0A8S4PK92"/>
<dbReference type="GO" id="GO:0007166">
    <property type="term" value="P:cell surface receptor signaling pathway"/>
    <property type="evidence" value="ECO:0007669"/>
    <property type="project" value="InterPro"/>
</dbReference>
<keyword evidence="8" id="KW-1185">Reference proteome</keyword>
<dbReference type="GO" id="GO:0016020">
    <property type="term" value="C:membrane"/>
    <property type="evidence" value="ECO:0007669"/>
    <property type="project" value="UniProtKB-SubCell"/>
</dbReference>
<evidence type="ECO:0000313" key="7">
    <source>
        <dbReference type="EMBL" id="CAH1794738.1"/>
    </source>
</evidence>
<protein>
    <recommendedName>
        <fullName evidence="6">G-protein coupled receptors family 2 profile 2 domain-containing protein</fullName>
    </recommendedName>
</protein>
<dbReference type="Gene3D" id="1.20.1070.10">
    <property type="entry name" value="Rhodopsin 7-helix transmembrane proteins"/>
    <property type="match status" value="1"/>
</dbReference>
<evidence type="ECO:0000259" key="6">
    <source>
        <dbReference type="PROSITE" id="PS50261"/>
    </source>
</evidence>
<feature type="domain" description="G-protein coupled receptors family 2 profile 2" evidence="6">
    <location>
        <begin position="1"/>
        <end position="213"/>
    </location>
</feature>
<sequence length="236" mass="26798">SLSLLMAYVSYMVGPLVSHNATMCKCLAILIHYFYLSSLFWMNIISIDMYKTFRPSSIMIRSGSSKKLKTLVMYSLYAWGFPVIIVTTSLVLDTTSIDQNFKPMYGIGICQLTNVNPRIIFFMTPIGCIILINSILFGIVIYSLRHTLNETAHVKAKQDHQLSVYIKLCVLMGITWLLGFIGMFINLNINWYFFTFFNASQGVFIFISTVSRGVCSQKATVKSSKQRNNHLPTTMV</sequence>
<dbReference type="PANTHER" id="PTHR45902:SF4">
    <property type="entry name" value="G-PROTEIN COUPLED RECEPTORS FAMILY 2 PROFILE 2 DOMAIN-CONTAINING PROTEIN"/>
    <property type="match status" value="1"/>
</dbReference>
<dbReference type="OrthoDB" id="6134459at2759"/>
<comment type="caution">
    <text evidence="7">The sequence shown here is derived from an EMBL/GenBank/DDBJ whole genome shotgun (WGS) entry which is preliminary data.</text>
</comment>
<organism evidence="7 8">
    <name type="scientific">Owenia fusiformis</name>
    <name type="common">Polychaete worm</name>
    <dbReference type="NCBI Taxonomy" id="6347"/>
    <lineage>
        <taxon>Eukaryota</taxon>
        <taxon>Metazoa</taxon>
        <taxon>Spiralia</taxon>
        <taxon>Lophotrochozoa</taxon>
        <taxon>Annelida</taxon>
        <taxon>Polychaeta</taxon>
        <taxon>Sedentaria</taxon>
        <taxon>Canalipalpata</taxon>
        <taxon>Sabellida</taxon>
        <taxon>Oweniida</taxon>
        <taxon>Oweniidae</taxon>
        <taxon>Owenia</taxon>
    </lineage>
</organism>
<gene>
    <name evidence="7" type="ORF">OFUS_LOCUS19383</name>
</gene>
<evidence type="ECO:0000256" key="4">
    <source>
        <dbReference type="ARBA" id="ARBA00023136"/>
    </source>
</evidence>
<evidence type="ECO:0000256" key="3">
    <source>
        <dbReference type="ARBA" id="ARBA00022989"/>
    </source>
</evidence>
<keyword evidence="3 5" id="KW-1133">Transmembrane helix</keyword>
<dbReference type="EMBL" id="CAIIXF020000009">
    <property type="protein sequence ID" value="CAH1794738.1"/>
    <property type="molecule type" value="Genomic_DNA"/>
</dbReference>
<evidence type="ECO:0000256" key="5">
    <source>
        <dbReference type="SAM" id="Phobius"/>
    </source>
</evidence>
<name>A0A8S4PK92_OWEFU</name>
<dbReference type="InterPro" id="IPR000832">
    <property type="entry name" value="GPCR_2_secretin-like"/>
</dbReference>
<comment type="subcellular location">
    <subcellularLocation>
        <location evidence="1">Membrane</location>
        <topology evidence="1">Multi-pass membrane protein</topology>
    </subcellularLocation>
</comment>
<feature type="transmembrane region" description="Helical" evidence="5">
    <location>
        <begin position="27"/>
        <end position="50"/>
    </location>
</feature>
<dbReference type="PROSITE" id="PS50261">
    <property type="entry name" value="G_PROTEIN_RECEP_F2_4"/>
    <property type="match status" value="1"/>
</dbReference>
<dbReference type="InterPro" id="IPR017981">
    <property type="entry name" value="GPCR_2-like_7TM"/>
</dbReference>
<proteinExistence type="predicted"/>
<keyword evidence="2 5" id="KW-0812">Transmembrane</keyword>
<evidence type="ECO:0000256" key="2">
    <source>
        <dbReference type="ARBA" id="ARBA00022692"/>
    </source>
</evidence>